<proteinExistence type="predicted"/>
<organism evidence="1">
    <name type="scientific">Marseillevirus LCMAC201</name>
    <dbReference type="NCBI Taxonomy" id="2506605"/>
    <lineage>
        <taxon>Viruses</taxon>
        <taxon>Varidnaviria</taxon>
        <taxon>Bamfordvirae</taxon>
        <taxon>Nucleocytoviricota</taxon>
        <taxon>Megaviricetes</taxon>
        <taxon>Pimascovirales</taxon>
        <taxon>Pimascovirales incertae sedis</taxon>
        <taxon>Marseilleviridae</taxon>
    </lineage>
</organism>
<sequence>MQTSKNILAVEKRGGRRHPVKRKSKNADFLSPRDYYKDRKGTGIFPKRLPQYRFLICTDLETDDELALAMFTAWVKTNEQFFDSRNGFPIYGFVVGETHNKRTKAQRAREFLKRFGDILSWDDEEHHLYKGYVAAGTRVWVGGLGNSEGPWDNENELVTHPEALESEDYPNPELFITAIDELIKVKSSNLFILYLKPLHFFQSIQNRPEVIEYLRKVPGAMCGANVLESPELLQFINRTRSDAPLLYTEMHLTMCVDDAPKLFRELDDAEDDELAAVINKTMYCWNDNLLSQYITKLQDLPEFKETDFDDYKSFTRDCKRLALRNSVYEGNTSCFPSPEKLKVIIKVVDSIMKYNSRQFTCADPLVIIAILIATGTLTKTPFRLQRSTVSYTGSVENDESNTHVLLPVCGIKKQKHLLERMLLAAFTITTDE</sequence>
<protein>
    <submittedName>
        <fullName evidence="1">Uncharacterized protein</fullName>
    </submittedName>
</protein>
<gene>
    <name evidence="1" type="ORF">LCMAC201_00040</name>
</gene>
<name>A0A481YVB4_9VIRU</name>
<reference evidence="1" key="1">
    <citation type="journal article" date="2019" name="MBio">
        <title>Virus Genomes from Deep Sea Sediments Expand the Ocean Megavirome and Support Independent Origins of Viral Gigantism.</title>
        <authorList>
            <person name="Backstrom D."/>
            <person name="Yutin N."/>
            <person name="Jorgensen S.L."/>
            <person name="Dharamshi J."/>
            <person name="Homa F."/>
            <person name="Zaremba-Niedwiedzka K."/>
            <person name="Spang A."/>
            <person name="Wolf Y.I."/>
            <person name="Koonin E.V."/>
            <person name="Ettema T.J."/>
        </authorList>
    </citation>
    <scope>NUCLEOTIDE SEQUENCE</scope>
</reference>
<evidence type="ECO:0000313" key="1">
    <source>
        <dbReference type="EMBL" id="QBK87102.1"/>
    </source>
</evidence>
<dbReference type="EMBL" id="MK500344">
    <property type="protein sequence ID" value="QBK87102.1"/>
    <property type="molecule type" value="Genomic_DNA"/>
</dbReference>
<accession>A0A481YVB4</accession>